<protein>
    <submittedName>
        <fullName evidence="1">Uncharacterized protein</fullName>
    </submittedName>
</protein>
<keyword evidence="2" id="KW-1185">Reference proteome</keyword>
<dbReference type="Proteomes" id="UP000539642">
    <property type="component" value="Unassembled WGS sequence"/>
</dbReference>
<proteinExistence type="predicted"/>
<evidence type="ECO:0000313" key="1">
    <source>
        <dbReference type="EMBL" id="MBB5349655.1"/>
    </source>
</evidence>
<name>A0A840UVC5_9BACT</name>
<reference evidence="1 2" key="1">
    <citation type="submission" date="2020-08" db="EMBL/GenBank/DDBJ databases">
        <title>Genomic Encyclopedia of Type Strains, Phase IV (KMG-IV): sequencing the most valuable type-strain genomes for metagenomic binning, comparative biology and taxonomic classification.</title>
        <authorList>
            <person name="Goeker M."/>
        </authorList>
    </citation>
    <scope>NUCLEOTIDE SEQUENCE [LARGE SCALE GENOMIC DNA]</scope>
    <source>
        <strain evidence="1 2">DSM 28570</strain>
    </source>
</reference>
<evidence type="ECO:0000313" key="2">
    <source>
        <dbReference type="Proteomes" id="UP000539642"/>
    </source>
</evidence>
<gene>
    <name evidence="1" type="ORF">HNQ81_003411</name>
</gene>
<organism evidence="1 2">
    <name type="scientific">Desulfoprunum benzoelyticum</name>
    <dbReference type="NCBI Taxonomy" id="1506996"/>
    <lineage>
        <taxon>Bacteria</taxon>
        <taxon>Pseudomonadati</taxon>
        <taxon>Thermodesulfobacteriota</taxon>
        <taxon>Desulfobulbia</taxon>
        <taxon>Desulfobulbales</taxon>
        <taxon>Desulfobulbaceae</taxon>
        <taxon>Desulfoprunum</taxon>
    </lineage>
</organism>
<dbReference type="AlphaFoldDB" id="A0A840UVC5"/>
<comment type="caution">
    <text evidence="1">The sequence shown here is derived from an EMBL/GenBank/DDBJ whole genome shotgun (WGS) entry which is preliminary data.</text>
</comment>
<dbReference type="RefSeq" id="WP_183352461.1">
    <property type="nucleotide sequence ID" value="NZ_JACHEO010000032.1"/>
</dbReference>
<sequence>MPQPSADFIWSDHFFTATGLEFEKDMIDNYRHARTTFNQSAHIRF</sequence>
<accession>A0A840UVC5</accession>
<dbReference type="EMBL" id="JACHEO010000032">
    <property type="protein sequence ID" value="MBB5349655.1"/>
    <property type="molecule type" value="Genomic_DNA"/>
</dbReference>